<name>A0A0P1BGE2_9BASI</name>
<dbReference type="Pfam" id="PF24807">
    <property type="entry name" value="WD40_CDC20-Fz"/>
    <property type="match status" value="1"/>
</dbReference>
<dbReference type="OrthoDB" id="10263272at2759"/>
<feature type="compositionally biased region" description="Low complexity" evidence="6">
    <location>
        <begin position="282"/>
        <end position="301"/>
    </location>
</feature>
<reference evidence="9" key="1">
    <citation type="submission" date="2014-09" db="EMBL/GenBank/DDBJ databases">
        <authorList>
            <person name="Sharma Rahul"/>
            <person name="Thines Marco"/>
        </authorList>
    </citation>
    <scope>NUCLEOTIDE SEQUENCE [LARGE SCALE GENOMIC DNA]</scope>
</reference>
<evidence type="ECO:0000256" key="3">
    <source>
        <dbReference type="ARBA" id="ARBA00022737"/>
    </source>
</evidence>
<evidence type="ECO:0000256" key="1">
    <source>
        <dbReference type="ARBA" id="ARBA00006445"/>
    </source>
</evidence>
<feature type="domain" description="CDC20/Fizzy WD40" evidence="7">
    <location>
        <begin position="352"/>
        <end position="646"/>
    </location>
</feature>
<feature type="compositionally biased region" description="Polar residues" evidence="6">
    <location>
        <begin position="26"/>
        <end position="38"/>
    </location>
</feature>
<dbReference type="InterPro" id="IPR036322">
    <property type="entry name" value="WD40_repeat_dom_sf"/>
</dbReference>
<dbReference type="PROSITE" id="PS00678">
    <property type="entry name" value="WD_REPEATS_1"/>
    <property type="match status" value="1"/>
</dbReference>
<dbReference type="InterPro" id="IPR033010">
    <property type="entry name" value="Cdc20/Fizzy"/>
</dbReference>
<evidence type="ECO:0000313" key="9">
    <source>
        <dbReference type="Proteomes" id="UP000054845"/>
    </source>
</evidence>
<dbReference type="GO" id="GO:1905786">
    <property type="term" value="P:positive regulation of anaphase-promoting complex-dependent catabolic process"/>
    <property type="evidence" value="ECO:0007669"/>
    <property type="project" value="TreeGrafter"/>
</dbReference>
<sequence length="672" mass="71973">MYHSEFGRRLRTHSAGASSSSPSSSRHQLQTAGESSGRASRAHNRQHDLASISDLRIQPRRPSAHASSSRLVEDPDLGAQSSGMIGSGIATAIEDSGISNARSSATTSEHPGTPKRAKAKITGDRFIPARTGTDVTTAYQLGVHEAASKKRQKRKMAVDMDAQKGASQSLASGHYLWPVWGADSTLYTSCAEEADHTFSSLLTTELLGPGASDLVAGINGAPFANGAGPSHRAGGTGQVTDHPAGPTTPKKKNLLTYSHTPSPSSSRSLGTPGRSGGSERIGAYSASAGGRSSSGLFGAASTSPTKRGQVASLDSPLHSAYSLSPVNLESQRMLLHPRKPARTLSKVAFKVLDAPDLANDFYLNLVDWSPLNVLAVALGQCVYLWSAKTSSVVKLVDLTDGDDRITGLNWSNNGKYLSVGTDQGEVQIWDVEHESRVRTMSGHQNRVGALAWNLGLLSTGSRDKVIYHRDTRVPEHWVAELKAHKQEVCGLKWNTTTNQLASGGNDNKLLVWDGMSTVPLHRFAEHTAAVKAIAWSPHQQGLLASGGGTADMRIRFWNTITGQMLSETDTGSQVCNLSWSKTANEIISTHGYSTGKVQNQIQVWKYPTMSQVATLTGHTMRVLYLSMSPDGESIVTGAGDETLRFWDLNTPTKTQLESRASSSSLDPFQKLR</sequence>
<dbReference type="InterPro" id="IPR001680">
    <property type="entry name" value="WD40_rpt"/>
</dbReference>
<comment type="similarity">
    <text evidence="1">Belongs to the WD repeat CDC20/Fizzy family.</text>
</comment>
<dbReference type="SUPFAM" id="SSF50978">
    <property type="entry name" value="WD40 repeat-like"/>
    <property type="match status" value="1"/>
</dbReference>
<dbReference type="EMBL" id="CCYA01000243">
    <property type="protein sequence ID" value="CEH14591.1"/>
    <property type="molecule type" value="Genomic_DNA"/>
</dbReference>
<keyword evidence="3" id="KW-0677">Repeat</keyword>
<dbReference type="GO" id="GO:0031145">
    <property type="term" value="P:anaphase-promoting complex-dependent catabolic process"/>
    <property type="evidence" value="ECO:0007669"/>
    <property type="project" value="TreeGrafter"/>
</dbReference>
<feature type="compositionally biased region" description="Low complexity" evidence="6">
    <location>
        <begin position="14"/>
        <end position="25"/>
    </location>
</feature>
<dbReference type="AlphaFoldDB" id="A0A0P1BGE2"/>
<dbReference type="GO" id="GO:0005680">
    <property type="term" value="C:anaphase-promoting complex"/>
    <property type="evidence" value="ECO:0007669"/>
    <property type="project" value="TreeGrafter"/>
</dbReference>
<dbReference type="GO" id="GO:0010997">
    <property type="term" value="F:anaphase-promoting complex binding"/>
    <property type="evidence" value="ECO:0007669"/>
    <property type="project" value="InterPro"/>
</dbReference>
<dbReference type="SMART" id="SM00320">
    <property type="entry name" value="WD40"/>
    <property type="match status" value="5"/>
</dbReference>
<evidence type="ECO:0000259" key="7">
    <source>
        <dbReference type="Pfam" id="PF24807"/>
    </source>
</evidence>
<organism evidence="8 9">
    <name type="scientific">Ceraceosorus bombacis</name>
    <dbReference type="NCBI Taxonomy" id="401625"/>
    <lineage>
        <taxon>Eukaryota</taxon>
        <taxon>Fungi</taxon>
        <taxon>Dikarya</taxon>
        <taxon>Basidiomycota</taxon>
        <taxon>Ustilaginomycotina</taxon>
        <taxon>Exobasidiomycetes</taxon>
        <taxon>Ceraceosorales</taxon>
        <taxon>Ceraceosoraceae</taxon>
        <taxon>Ceraceosorus</taxon>
    </lineage>
</organism>
<protein>
    <submittedName>
        <fullName evidence="8">Cell cycle regulatory protein</fullName>
    </submittedName>
</protein>
<dbReference type="PROSITE" id="PS50294">
    <property type="entry name" value="WD_REPEATS_REGION"/>
    <property type="match status" value="3"/>
</dbReference>
<dbReference type="STRING" id="401625.A0A0P1BGE2"/>
<proteinExistence type="inferred from homology"/>
<feature type="repeat" description="WD" evidence="5">
    <location>
        <begin position="398"/>
        <end position="439"/>
    </location>
</feature>
<dbReference type="GO" id="GO:1990757">
    <property type="term" value="F:ubiquitin ligase activator activity"/>
    <property type="evidence" value="ECO:0007669"/>
    <property type="project" value="TreeGrafter"/>
</dbReference>
<feature type="repeat" description="WD" evidence="5">
    <location>
        <begin position="615"/>
        <end position="656"/>
    </location>
</feature>
<feature type="compositionally biased region" description="Polar residues" evidence="6">
    <location>
        <begin position="99"/>
        <end position="110"/>
    </location>
</feature>
<evidence type="ECO:0000256" key="6">
    <source>
        <dbReference type="SAM" id="MobiDB-lite"/>
    </source>
</evidence>
<dbReference type="InterPro" id="IPR015943">
    <property type="entry name" value="WD40/YVTN_repeat-like_dom_sf"/>
</dbReference>
<evidence type="ECO:0000256" key="4">
    <source>
        <dbReference type="ARBA" id="ARBA00023306"/>
    </source>
</evidence>
<keyword evidence="4" id="KW-0131">Cell cycle</keyword>
<feature type="region of interest" description="Disordered" evidence="6">
    <location>
        <begin position="226"/>
        <end position="313"/>
    </location>
</feature>
<keyword evidence="2 5" id="KW-0853">WD repeat</keyword>
<feature type="compositionally biased region" description="Low complexity" evidence="6">
    <location>
        <begin position="254"/>
        <end position="272"/>
    </location>
</feature>
<keyword evidence="9" id="KW-1185">Reference proteome</keyword>
<dbReference type="PANTHER" id="PTHR19918:SF1">
    <property type="entry name" value="FIZZY-RELATED PROTEIN HOMOLOG"/>
    <property type="match status" value="1"/>
</dbReference>
<dbReference type="InterPro" id="IPR056150">
    <property type="entry name" value="WD40_CDC20-Fz"/>
</dbReference>
<evidence type="ECO:0000256" key="2">
    <source>
        <dbReference type="ARBA" id="ARBA00022574"/>
    </source>
</evidence>
<feature type="region of interest" description="Disordered" evidence="6">
    <location>
        <begin position="1"/>
        <end position="84"/>
    </location>
</feature>
<evidence type="ECO:0000313" key="8">
    <source>
        <dbReference type="EMBL" id="CEH14591.1"/>
    </source>
</evidence>
<dbReference type="Proteomes" id="UP000054845">
    <property type="component" value="Unassembled WGS sequence"/>
</dbReference>
<feature type="repeat" description="WD" evidence="5">
    <location>
        <begin position="481"/>
        <end position="513"/>
    </location>
</feature>
<dbReference type="PANTHER" id="PTHR19918">
    <property type="entry name" value="CELL DIVISION CYCLE 20 CDC20 FIZZY -RELATED"/>
    <property type="match status" value="1"/>
</dbReference>
<evidence type="ECO:0000256" key="5">
    <source>
        <dbReference type="PROSITE-ProRule" id="PRU00221"/>
    </source>
</evidence>
<dbReference type="Gene3D" id="2.130.10.10">
    <property type="entry name" value="YVTN repeat-like/Quinoprotein amine dehydrogenase"/>
    <property type="match status" value="1"/>
</dbReference>
<dbReference type="InterPro" id="IPR019775">
    <property type="entry name" value="WD40_repeat_CS"/>
</dbReference>
<dbReference type="PROSITE" id="PS50082">
    <property type="entry name" value="WD_REPEATS_2"/>
    <property type="match status" value="3"/>
</dbReference>
<accession>A0A0P1BGE2</accession>
<feature type="region of interest" description="Disordered" evidence="6">
    <location>
        <begin position="99"/>
        <end position="119"/>
    </location>
</feature>